<keyword evidence="3" id="KW-1185">Reference proteome</keyword>
<dbReference type="PANTHER" id="PTHR21310:SF15">
    <property type="entry name" value="AMINOGLYCOSIDE PHOSPHOTRANSFERASE DOMAIN-CONTAINING PROTEIN"/>
    <property type="match status" value="1"/>
</dbReference>
<feature type="domain" description="Aminoglycoside phosphotransferase" evidence="1">
    <location>
        <begin position="89"/>
        <end position="299"/>
    </location>
</feature>
<dbReference type="AlphaFoldDB" id="A0A0W0VZQ5"/>
<dbReference type="PATRIC" id="fig|466.6.peg.2286"/>
<dbReference type="Gene3D" id="3.90.1200.10">
    <property type="match status" value="1"/>
</dbReference>
<dbReference type="Pfam" id="PF01636">
    <property type="entry name" value="APH"/>
    <property type="match status" value="1"/>
</dbReference>
<dbReference type="STRING" id="466.Lmac_2152"/>
<dbReference type="GO" id="GO:0016740">
    <property type="term" value="F:transferase activity"/>
    <property type="evidence" value="ECO:0007669"/>
    <property type="project" value="UniProtKB-KW"/>
</dbReference>
<dbReference type="PIRSF" id="PIRSF000707">
    <property type="entry name" value="Hygromycin-B_kinase"/>
    <property type="match status" value="1"/>
</dbReference>
<dbReference type="SUPFAM" id="SSF56112">
    <property type="entry name" value="Protein kinase-like (PK-like)"/>
    <property type="match status" value="1"/>
</dbReference>
<name>A0A0W0VZQ5_9GAMM</name>
<protein>
    <submittedName>
        <fullName evidence="2">Phosphotransferase enzyme family protein</fullName>
    </submittedName>
</protein>
<dbReference type="Proteomes" id="UP000054908">
    <property type="component" value="Unassembled WGS sequence"/>
</dbReference>
<dbReference type="InterPro" id="IPR051678">
    <property type="entry name" value="AGP_Transferase"/>
</dbReference>
<accession>A0A0W0VZQ5</accession>
<evidence type="ECO:0000259" key="1">
    <source>
        <dbReference type="Pfam" id="PF01636"/>
    </source>
</evidence>
<dbReference type="CDD" id="cd05120">
    <property type="entry name" value="APH_ChoK_like"/>
    <property type="match status" value="1"/>
</dbReference>
<dbReference type="InterPro" id="IPR016259">
    <property type="entry name" value="Hygromycin-B_Kinase"/>
</dbReference>
<comment type="caution">
    <text evidence="2">The sequence shown here is derived from an EMBL/GenBank/DDBJ whole genome shotgun (WGS) entry which is preliminary data.</text>
</comment>
<dbReference type="PANTHER" id="PTHR21310">
    <property type="entry name" value="AMINOGLYCOSIDE PHOSPHOTRANSFERASE-RELATED-RELATED"/>
    <property type="match status" value="1"/>
</dbReference>
<reference evidence="2 3" key="1">
    <citation type="submission" date="2015-11" db="EMBL/GenBank/DDBJ databases">
        <title>Genomic analysis of 38 Legionella species identifies large and diverse effector repertoires.</title>
        <authorList>
            <person name="Burstein D."/>
            <person name="Amaro F."/>
            <person name="Zusman T."/>
            <person name="Lifshitz Z."/>
            <person name="Cohen O."/>
            <person name="Gilbert J.A."/>
            <person name="Pupko T."/>
            <person name="Shuman H.A."/>
            <person name="Segal G."/>
        </authorList>
    </citation>
    <scope>NUCLEOTIDE SEQUENCE [LARGE SCALE GENOMIC DNA]</scope>
    <source>
        <strain evidence="2 3">PX-1-G2-E2</strain>
    </source>
</reference>
<evidence type="ECO:0000313" key="3">
    <source>
        <dbReference type="Proteomes" id="UP000054908"/>
    </source>
</evidence>
<organism evidence="2 3">
    <name type="scientific">Legionella maceachernii</name>
    <dbReference type="NCBI Taxonomy" id="466"/>
    <lineage>
        <taxon>Bacteria</taxon>
        <taxon>Pseudomonadati</taxon>
        <taxon>Pseudomonadota</taxon>
        <taxon>Gammaproteobacteria</taxon>
        <taxon>Legionellales</taxon>
        <taxon>Legionellaceae</taxon>
        <taxon>Legionella</taxon>
    </lineage>
</organism>
<dbReference type="InterPro" id="IPR011009">
    <property type="entry name" value="Kinase-like_dom_sf"/>
</dbReference>
<sequence>MFVRFCVIALIFFQSITKLLQKIERTKQREAIMSNQQFPAIHTYEDYEKLKRHIEDDIVRAVIHQEQLPEALLTSFSEGTNIVFAYGKDKVIKVFPPFHRDQFDSERLVLGHLEGKLSIKTPRLEYEGEIEGWPYLIISRVEGTLLETLWQNMEHSNKVVIIHELGALIREVHALSTDGLEVIDCHWPKFIEKQITNCIEQHRAKGLSQPLLEQLPAYLNSIKEELPKFEKPVLLTGEYTPMNFLVNQVDGIWHICGLIDFGDAMLGLPEYDLLGPGAFLIQGDKQLLQAFLAAYGYLSHEMTEVLSHQLTALMLLHKYSNLNIQVRVPNWQSKVHSMKDLENLVWGF</sequence>
<keyword evidence="2" id="KW-0808">Transferase</keyword>
<dbReference type="InterPro" id="IPR002575">
    <property type="entry name" value="Aminoglycoside_PTrfase"/>
</dbReference>
<gene>
    <name evidence="2" type="ORF">Lmac_2152</name>
</gene>
<dbReference type="EMBL" id="LNYL01000045">
    <property type="protein sequence ID" value="KTD25174.1"/>
    <property type="molecule type" value="Genomic_DNA"/>
</dbReference>
<proteinExistence type="predicted"/>
<evidence type="ECO:0000313" key="2">
    <source>
        <dbReference type="EMBL" id="KTD25174.1"/>
    </source>
</evidence>